<comment type="similarity">
    <text evidence="1">Belongs to the PP2C family.</text>
</comment>
<dbReference type="GO" id="GO:0046872">
    <property type="term" value="F:metal ion binding"/>
    <property type="evidence" value="ECO:0007669"/>
    <property type="project" value="UniProtKB-UniRule"/>
</dbReference>
<dbReference type="Proteomes" id="UP001190700">
    <property type="component" value="Unassembled WGS sequence"/>
</dbReference>
<dbReference type="Gene3D" id="3.60.40.10">
    <property type="entry name" value="PPM-type phosphatase domain"/>
    <property type="match status" value="1"/>
</dbReference>
<protein>
    <recommendedName>
        <fullName evidence="1">Protein phosphatase</fullName>
        <ecNumber evidence="1">3.1.3.16</ecNumber>
    </recommendedName>
</protein>
<reference evidence="3 4" key="1">
    <citation type="journal article" date="2015" name="Genome Biol. Evol.">
        <title>Comparative Genomics of a Bacterivorous Green Alga Reveals Evolutionary Causalities and Consequences of Phago-Mixotrophic Mode of Nutrition.</title>
        <authorList>
            <person name="Burns J.A."/>
            <person name="Paasch A."/>
            <person name="Narechania A."/>
            <person name="Kim E."/>
        </authorList>
    </citation>
    <scope>NUCLEOTIDE SEQUENCE [LARGE SCALE GENOMIC DNA]</scope>
    <source>
        <strain evidence="3 4">PLY_AMNH</strain>
    </source>
</reference>
<comment type="cofactor">
    <cofactor evidence="1">
        <name>Mn(2+)</name>
        <dbReference type="ChEBI" id="CHEBI:29035"/>
    </cofactor>
</comment>
<dbReference type="PROSITE" id="PS51746">
    <property type="entry name" value="PPM_2"/>
    <property type="match status" value="1"/>
</dbReference>
<name>A0AAE0F5P0_9CHLO</name>
<dbReference type="InterPro" id="IPR001932">
    <property type="entry name" value="PPM-type_phosphatase-like_dom"/>
</dbReference>
<gene>
    <name evidence="3" type="ORF">CYMTET_37963</name>
</gene>
<dbReference type="EC" id="3.1.3.16" evidence="1"/>
<keyword evidence="1" id="KW-0460">Magnesium</keyword>
<proteinExistence type="inferred from homology"/>
<comment type="cofactor">
    <cofactor evidence="1">
        <name>Mg(2+)</name>
        <dbReference type="ChEBI" id="CHEBI:18420"/>
    </cofactor>
</comment>
<dbReference type="InterPro" id="IPR039123">
    <property type="entry name" value="PPTC7"/>
</dbReference>
<keyword evidence="1" id="KW-0904">Protein phosphatase</keyword>
<keyword evidence="1" id="KW-0479">Metal-binding</keyword>
<evidence type="ECO:0000259" key="2">
    <source>
        <dbReference type="PROSITE" id="PS51746"/>
    </source>
</evidence>
<keyword evidence="1" id="KW-0378">Hydrolase</keyword>
<dbReference type="PANTHER" id="PTHR12320:SF1">
    <property type="entry name" value="PROTEIN PHOSPHATASE PTC7 HOMOLOG"/>
    <property type="match status" value="1"/>
</dbReference>
<dbReference type="EMBL" id="LGRX02025230">
    <property type="protein sequence ID" value="KAK3252758.1"/>
    <property type="molecule type" value="Genomic_DNA"/>
</dbReference>
<dbReference type="SUPFAM" id="SSF81606">
    <property type="entry name" value="PP2C-like"/>
    <property type="match status" value="1"/>
</dbReference>
<dbReference type="InterPro" id="IPR036457">
    <property type="entry name" value="PPM-type-like_dom_sf"/>
</dbReference>
<keyword evidence="4" id="KW-1185">Reference proteome</keyword>
<evidence type="ECO:0000313" key="3">
    <source>
        <dbReference type="EMBL" id="KAK3252758.1"/>
    </source>
</evidence>
<organism evidence="3 4">
    <name type="scientific">Cymbomonas tetramitiformis</name>
    <dbReference type="NCBI Taxonomy" id="36881"/>
    <lineage>
        <taxon>Eukaryota</taxon>
        <taxon>Viridiplantae</taxon>
        <taxon>Chlorophyta</taxon>
        <taxon>Pyramimonadophyceae</taxon>
        <taxon>Pyramimonadales</taxon>
        <taxon>Pyramimonadaceae</taxon>
        <taxon>Cymbomonas</taxon>
    </lineage>
</organism>
<comment type="catalytic activity">
    <reaction evidence="1">
        <text>O-phospho-L-threonyl-[protein] + H2O = L-threonyl-[protein] + phosphate</text>
        <dbReference type="Rhea" id="RHEA:47004"/>
        <dbReference type="Rhea" id="RHEA-COMP:11060"/>
        <dbReference type="Rhea" id="RHEA-COMP:11605"/>
        <dbReference type="ChEBI" id="CHEBI:15377"/>
        <dbReference type="ChEBI" id="CHEBI:30013"/>
        <dbReference type="ChEBI" id="CHEBI:43474"/>
        <dbReference type="ChEBI" id="CHEBI:61977"/>
        <dbReference type="EC" id="3.1.3.16"/>
    </reaction>
</comment>
<feature type="domain" description="PPM-type phosphatase" evidence="2">
    <location>
        <begin position="1"/>
        <end position="209"/>
    </location>
</feature>
<dbReference type="GO" id="GO:0004722">
    <property type="term" value="F:protein serine/threonine phosphatase activity"/>
    <property type="evidence" value="ECO:0007669"/>
    <property type="project" value="UniProtKB-EC"/>
</dbReference>
<evidence type="ECO:0000313" key="4">
    <source>
        <dbReference type="Proteomes" id="UP001190700"/>
    </source>
</evidence>
<evidence type="ECO:0000256" key="1">
    <source>
        <dbReference type="RuleBase" id="RU366020"/>
    </source>
</evidence>
<accession>A0AAE0F5P0</accession>
<dbReference type="PANTHER" id="PTHR12320">
    <property type="entry name" value="PROTEIN PHOSPHATASE 2C"/>
    <property type="match status" value="1"/>
</dbReference>
<comment type="caution">
    <text evidence="3">The sequence shown here is derived from an EMBL/GenBank/DDBJ whole genome shotgun (WGS) entry which is preliminary data.</text>
</comment>
<dbReference type="AlphaFoldDB" id="A0AAE0F5P0"/>
<sequence length="234" mass="25122">MEGFAEGMLAGLEMQSEAQSAGDDRDPMAMLKMAHQKTDVLGSCTACILSLQHGGLLRAANLGDSGFVLMRDSRVLFRSPPQQHDFNFPFQLGRSGSDMPTDAESFVVPVKSGDVVVLGTDGLFDNVFDRDLVDVTRNALSKPAEEKTGSPKENAAFAAKRIAEELAELAHTYSSDPWRPSPFSKAAAEAGYVYRGGKADDITGASLGTLNLSSRFPGFAAREQVHAYGEPFLN</sequence>
<keyword evidence="1" id="KW-0464">Manganese</keyword>
<comment type="catalytic activity">
    <reaction evidence="1">
        <text>O-phospho-L-seryl-[protein] + H2O = L-seryl-[protein] + phosphate</text>
        <dbReference type="Rhea" id="RHEA:20629"/>
        <dbReference type="Rhea" id="RHEA-COMP:9863"/>
        <dbReference type="Rhea" id="RHEA-COMP:11604"/>
        <dbReference type="ChEBI" id="CHEBI:15377"/>
        <dbReference type="ChEBI" id="CHEBI:29999"/>
        <dbReference type="ChEBI" id="CHEBI:43474"/>
        <dbReference type="ChEBI" id="CHEBI:83421"/>
        <dbReference type="EC" id="3.1.3.16"/>
    </reaction>
</comment>